<name>A0A852WYH6_9MICO</name>
<sequence>MSRTARTLTGATLTLALSVPAVGAAGADENDVPGTAGAETLTGVAEPERRDFYEPPEDIPATPGTVLKEEPSTSVLDPLGLKAAHFDARRVMYSSLDREGTPIAVTGIVITPKKAWTGQGERPVVSYAPGTQGMGDGCAPTRFLSDSFEYESLFFSSLLAEGYSVAMTDYQGLGTPGAHTYMNREVQGHAVLDMARAARALPRSGLATSPIGIVGYSQGGGAAASAAELRAEYAPELPVKGVVAGAVPADLAKVAENLDGSFWAAFLYFALVGLSQGHHVDLPAYLNEDGKALAEKVESACVTNFGEYAFTESADYSADGRPITDYLDEEPFKSVIAENTIGERTPDVPVLLTHSRLDDTIPYGVGKQLARDWCASGTNLRWSPNWAPLHLGGILPNSSQVIPFLEDRFEGKALRSNCWAVR</sequence>
<comment type="caution">
    <text evidence="3">The sequence shown here is derived from an EMBL/GenBank/DDBJ whole genome shotgun (WGS) entry which is preliminary data.</text>
</comment>
<dbReference type="PANTHER" id="PTHR34853">
    <property type="match status" value="1"/>
</dbReference>
<proteinExistence type="predicted"/>
<dbReference type="SUPFAM" id="SSF53474">
    <property type="entry name" value="alpha/beta-Hydrolases"/>
    <property type="match status" value="1"/>
</dbReference>
<feature type="chain" id="PRO_5039365120" evidence="2">
    <location>
        <begin position="25"/>
        <end position="422"/>
    </location>
</feature>
<dbReference type="Gene3D" id="1.10.260.130">
    <property type="match status" value="1"/>
</dbReference>
<reference evidence="3 4" key="1">
    <citation type="submission" date="2020-07" db="EMBL/GenBank/DDBJ databases">
        <title>Sequencing the genomes of 1000 actinobacteria strains.</title>
        <authorList>
            <person name="Klenk H.-P."/>
        </authorList>
    </citation>
    <scope>NUCLEOTIDE SEQUENCE [LARGE SCALE GENOMIC DNA]</scope>
    <source>
        <strain evidence="3 4">DSM 24723</strain>
    </source>
</reference>
<dbReference type="GO" id="GO:0016042">
    <property type="term" value="P:lipid catabolic process"/>
    <property type="evidence" value="ECO:0007669"/>
    <property type="project" value="InterPro"/>
</dbReference>
<dbReference type="PIRSF" id="PIRSF029171">
    <property type="entry name" value="Esterase_LipA"/>
    <property type="match status" value="1"/>
</dbReference>
<dbReference type="Gene3D" id="3.40.50.1820">
    <property type="entry name" value="alpha/beta hydrolase"/>
    <property type="match status" value="1"/>
</dbReference>
<gene>
    <name evidence="3" type="ORF">BJY28_000128</name>
</gene>
<dbReference type="GO" id="GO:0004806">
    <property type="term" value="F:triacylglycerol lipase activity"/>
    <property type="evidence" value="ECO:0007669"/>
    <property type="project" value="InterPro"/>
</dbReference>
<dbReference type="PANTHER" id="PTHR34853:SF1">
    <property type="entry name" value="LIPASE 5"/>
    <property type="match status" value="1"/>
</dbReference>
<dbReference type="RefSeq" id="WP_179461294.1">
    <property type="nucleotide sequence ID" value="NZ_JACBZX010000001.1"/>
</dbReference>
<dbReference type="AlphaFoldDB" id="A0A852WYH6"/>
<dbReference type="Pfam" id="PF03583">
    <property type="entry name" value="LIP"/>
    <property type="match status" value="1"/>
</dbReference>
<evidence type="ECO:0000313" key="3">
    <source>
        <dbReference type="EMBL" id="NYG35659.1"/>
    </source>
</evidence>
<feature type="signal peptide" evidence="2">
    <location>
        <begin position="1"/>
        <end position="24"/>
    </location>
</feature>
<dbReference type="EMBL" id="JACBZX010000001">
    <property type="protein sequence ID" value="NYG35659.1"/>
    <property type="molecule type" value="Genomic_DNA"/>
</dbReference>
<accession>A0A852WYH6</accession>
<dbReference type="InterPro" id="IPR029058">
    <property type="entry name" value="AB_hydrolase_fold"/>
</dbReference>
<evidence type="ECO:0000313" key="4">
    <source>
        <dbReference type="Proteomes" id="UP000592181"/>
    </source>
</evidence>
<protein>
    <submittedName>
        <fullName evidence="3">Pimeloyl-ACP methyl ester carboxylesterase</fullName>
    </submittedName>
</protein>
<evidence type="ECO:0000256" key="2">
    <source>
        <dbReference type="SAM" id="SignalP"/>
    </source>
</evidence>
<keyword evidence="4" id="KW-1185">Reference proteome</keyword>
<feature type="region of interest" description="Disordered" evidence="1">
    <location>
        <begin position="28"/>
        <end position="72"/>
    </location>
</feature>
<dbReference type="Proteomes" id="UP000592181">
    <property type="component" value="Unassembled WGS sequence"/>
</dbReference>
<dbReference type="InterPro" id="IPR005152">
    <property type="entry name" value="Lipase_secreted"/>
</dbReference>
<organism evidence="3 4">
    <name type="scientific">Janibacter alkaliphilus</name>
    <dbReference type="NCBI Taxonomy" id="1069963"/>
    <lineage>
        <taxon>Bacteria</taxon>
        <taxon>Bacillati</taxon>
        <taxon>Actinomycetota</taxon>
        <taxon>Actinomycetes</taxon>
        <taxon>Micrococcales</taxon>
        <taxon>Intrasporangiaceae</taxon>
        <taxon>Janibacter</taxon>
    </lineage>
</organism>
<evidence type="ECO:0000256" key="1">
    <source>
        <dbReference type="SAM" id="MobiDB-lite"/>
    </source>
</evidence>
<keyword evidence="2" id="KW-0732">Signal</keyword>